<feature type="transmembrane region" description="Helical" evidence="6">
    <location>
        <begin position="185"/>
        <end position="203"/>
    </location>
</feature>
<feature type="region of interest" description="Disordered" evidence="5">
    <location>
        <begin position="1"/>
        <end position="48"/>
    </location>
</feature>
<dbReference type="InterPro" id="IPR049453">
    <property type="entry name" value="Memb_transporter_dom"/>
</dbReference>
<evidence type="ECO:0000256" key="5">
    <source>
        <dbReference type="SAM" id="MobiDB-lite"/>
    </source>
</evidence>
<gene>
    <name evidence="8" type="ORF">CYJ76_07720</name>
</gene>
<evidence type="ECO:0000259" key="7">
    <source>
        <dbReference type="Pfam" id="PF13515"/>
    </source>
</evidence>
<feature type="transmembrane region" description="Helical" evidence="6">
    <location>
        <begin position="108"/>
        <end position="126"/>
    </location>
</feature>
<protein>
    <submittedName>
        <fullName evidence="8">FUSC family protein</fullName>
    </submittedName>
</protein>
<sequence>MVARLGPGRGPAAGRPPPAPRPARGAVRRRRGEEQGVSGTPVRRTTTGSIRVQGEAARQLRAFERARRWSASAARRRRDHLQERILPILQASAGAGIAWWVAHHVFGHEAPIFAGVVAVVCLGMNFGQRITRALEITAGAATGIFTGELILHFLGAGAWQTALIAMLAMVAASVWGAGSLLTIQAGVQGVVVATATVLPGGAFSRWVDAVIGGLVAVAIAALNPMSPLHKPRRVARRLTREVSRLLDRTAHGLSERDEKIVGEALRDARYTDRLISEMRSQVEEGSAIAHTVPWQWRRRRDLRGMDRQVTALDRLVRNARVLVRRADVAILEGEPVPHAYVELVAEAADVAALLVDALDDPDSMGSVRLELGELAELSNHQADDPSLSAEVIRAQVRSIIVDMYMVTGLSYGEARVRVPSRYRDRHAARDED</sequence>
<keyword evidence="2 6" id="KW-0812">Transmembrane</keyword>
<dbReference type="Proteomes" id="UP000234206">
    <property type="component" value="Unassembled WGS sequence"/>
</dbReference>
<keyword evidence="4 6" id="KW-0472">Membrane</keyword>
<feature type="compositionally biased region" description="Low complexity" evidence="5">
    <location>
        <begin position="1"/>
        <end position="13"/>
    </location>
</feature>
<feature type="transmembrane region" description="Helical" evidence="6">
    <location>
        <begin position="85"/>
        <end position="102"/>
    </location>
</feature>
<evidence type="ECO:0000313" key="8">
    <source>
        <dbReference type="EMBL" id="PKZ41438.1"/>
    </source>
</evidence>
<comment type="caution">
    <text evidence="8">The sequence shown here is derived from an EMBL/GenBank/DDBJ whole genome shotgun (WGS) entry which is preliminary data.</text>
</comment>
<feature type="domain" description="Integral membrane bound transporter" evidence="7">
    <location>
        <begin position="98"/>
        <end position="219"/>
    </location>
</feature>
<evidence type="ECO:0000313" key="9">
    <source>
        <dbReference type="Proteomes" id="UP000234206"/>
    </source>
</evidence>
<keyword evidence="9" id="KW-1185">Reference proteome</keyword>
<accession>A0A2I1P9Y0</accession>
<organism evidence="8 9">
    <name type="scientific">Kytococcus schroeteri</name>
    <dbReference type="NCBI Taxonomy" id="138300"/>
    <lineage>
        <taxon>Bacteria</taxon>
        <taxon>Bacillati</taxon>
        <taxon>Actinomycetota</taxon>
        <taxon>Actinomycetes</taxon>
        <taxon>Micrococcales</taxon>
        <taxon>Kytococcaceae</taxon>
        <taxon>Kytococcus</taxon>
    </lineage>
</organism>
<reference evidence="8 9" key="1">
    <citation type="submission" date="2017-12" db="EMBL/GenBank/DDBJ databases">
        <title>Phylogenetic diversity of female urinary microbiome.</title>
        <authorList>
            <person name="Thomas-White K."/>
            <person name="Wolfe A.J."/>
        </authorList>
    </citation>
    <scope>NUCLEOTIDE SEQUENCE [LARGE SCALE GENOMIC DNA]</scope>
    <source>
        <strain evidence="8 9">UMB1298</strain>
    </source>
</reference>
<evidence type="ECO:0000256" key="1">
    <source>
        <dbReference type="ARBA" id="ARBA00004141"/>
    </source>
</evidence>
<keyword evidence="3 6" id="KW-1133">Transmembrane helix</keyword>
<proteinExistence type="predicted"/>
<dbReference type="OrthoDB" id="5198202at2"/>
<evidence type="ECO:0000256" key="3">
    <source>
        <dbReference type="ARBA" id="ARBA00022989"/>
    </source>
</evidence>
<comment type="subcellular location">
    <subcellularLocation>
        <location evidence="1">Membrane</location>
        <topology evidence="1">Multi-pass membrane protein</topology>
    </subcellularLocation>
</comment>
<dbReference type="EMBL" id="PKIZ01000013">
    <property type="protein sequence ID" value="PKZ41438.1"/>
    <property type="molecule type" value="Genomic_DNA"/>
</dbReference>
<evidence type="ECO:0000256" key="6">
    <source>
        <dbReference type="SAM" id="Phobius"/>
    </source>
</evidence>
<feature type="transmembrane region" description="Helical" evidence="6">
    <location>
        <begin position="209"/>
        <end position="228"/>
    </location>
</feature>
<evidence type="ECO:0000256" key="4">
    <source>
        <dbReference type="ARBA" id="ARBA00023136"/>
    </source>
</evidence>
<evidence type="ECO:0000256" key="2">
    <source>
        <dbReference type="ARBA" id="ARBA00022692"/>
    </source>
</evidence>
<dbReference type="AlphaFoldDB" id="A0A2I1P9Y0"/>
<feature type="transmembrane region" description="Helical" evidence="6">
    <location>
        <begin position="159"/>
        <end position="178"/>
    </location>
</feature>
<dbReference type="Pfam" id="PF13515">
    <property type="entry name" value="FUSC_2"/>
    <property type="match status" value="1"/>
</dbReference>
<dbReference type="GO" id="GO:0016020">
    <property type="term" value="C:membrane"/>
    <property type="evidence" value="ECO:0007669"/>
    <property type="project" value="UniProtKB-SubCell"/>
</dbReference>
<name>A0A2I1P9Y0_9MICO</name>